<protein>
    <submittedName>
        <fullName evidence="1">Uncharacterized protein</fullName>
    </submittedName>
</protein>
<dbReference type="AlphaFoldDB" id="B6U449"/>
<accession>B6U449</accession>
<name>B6U449_MAIZE</name>
<evidence type="ECO:0000313" key="1">
    <source>
        <dbReference type="EMBL" id="ACG44132.1"/>
    </source>
</evidence>
<reference evidence="1" key="1">
    <citation type="journal article" date="2009" name="Plant Mol. Biol.">
        <title>Insights into corn genes derived from large-scale cDNA sequencing.</title>
        <authorList>
            <person name="Alexandrov N.N."/>
            <person name="Brover V.V."/>
            <person name="Freidin S."/>
            <person name="Troukhan M.E."/>
            <person name="Tatarinova T.V."/>
            <person name="Zhang H."/>
            <person name="Swaller T.J."/>
            <person name="Lu Y.P."/>
            <person name="Bouck J."/>
            <person name="Flavell R.B."/>
            <person name="Feldmann K.A."/>
        </authorList>
    </citation>
    <scope>NUCLEOTIDE SEQUENCE</scope>
</reference>
<sequence>MRRMWPAMALGRIKLVATGVHKEEETPGSWLWPRQEDWRLALPGFLARAFSSPLGQPACG</sequence>
<dbReference type="EMBL" id="EU972014">
    <property type="protein sequence ID" value="ACG44132.1"/>
    <property type="molecule type" value="mRNA"/>
</dbReference>
<organism evidence="1">
    <name type="scientific">Zea mays</name>
    <name type="common">Maize</name>
    <dbReference type="NCBI Taxonomy" id="4577"/>
    <lineage>
        <taxon>Eukaryota</taxon>
        <taxon>Viridiplantae</taxon>
        <taxon>Streptophyta</taxon>
        <taxon>Embryophyta</taxon>
        <taxon>Tracheophyta</taxon>
        <taxon>Spermatophyta</taxon>
        <taxon>Magnoliopsida</taxon>
        <taxon>Liliopsida</taxon>
        <taxon>Poales</taxon>
        <taxon>Poaceae</taxon>
        <taxon>PACMAD clade</taxon>
        <taxon>Panicoideae</taxon>
        <taxon>Andropogonodae</taxon>
        <taxon>Andropogoneae</taxon>
        <taxon>Tripsacinae</taxon>
        <taxon>Zea</taxon>
    </lineage>
</organism>
<proteinExistence type="evidence at transcript level"/>